<gene>
    <name evidence="7" type="ORF">NXF25_009592</name>
</gene>
<evidence type="ECO:0000256" key="2">
    <source>
        <dbReference type="ARBA" id="ARBA00022692"/>
    </source>
</evidence>
<dbReference type="GO" id="GO:0034389">
    <property type="term" value="P:lipid droplet organization"/>
    <property type="evidence" value="ECO:0007669"/>
    <property type="project" value="TreeGrafter"/>
</dbReference>
<dbReference type="PANTHER" id="PTHR23129:SF1">
    <property type="entry name" value="ACYL-COENZYME A DIPHOSPHATASE FITM2"/>
    <property type="match status" value="1"/>
</dbReference>
<reference evidence="7 8" key="1">
    <citation type="journal article" date="2024" name="Proc. Natl. Acad. Sci. U.S.A.">
        <title>The genetic regulatory architecture and epigenomic basis for age-related changes in rattlesnake venom.</title>
        <authorList>
            <person name="Hogan M.P."/>
            <person name="Holding M.L."/>
            <person name="Nystrom G.S."/>
            <person name="Colston T.J."/>
            <person name="Bartlett D.A."/>
            <person name="Mason A.J."/>
            <person name="Ellsworth S.A."/>
            <person name="Rautsaw R.M."/>
            <person name="Lawrence K.C."/>
            <person name="Strickland J.L."/>
            <person name="He B."/>
            <person name="Fraser P."/>
            <person name="Margres M.J."/>
            <person name="Gilbert D.M."/>
            <person name="Gibbs H.L."/>
            <person name="Parkinson C.L."/>
            <person name="Rokyta D.R."/>
        </authorList>
    </citation>
    <scope>NUCLEOTIDE SEQUENCE [LARGE SCALE GENOMIC DNA]</scope>
    <source>
        <strain evidence="7">DRR0105</strain>
    </source>
</reference>
<comment type="subcellular location">
    <subcellularLocation>
        <location evidence="1">Endoplasmic reticulum membrane</location>
        <topology evidence="1">Multi-pass membrane protein</topology>
    </subcellularLocation>
</comment>
<evidence type="ECO:0000256" key="1">
    <source>
        <dbReference type="ARBA" id="ARBA00004477"/>
    </source>
</evidence>
<evidence type="ECO:0000256" key="5">
    <source>
        <dbReference type="ARBA" id="ARBA00023136"/>
    </source>
</evidence>
<dbReference type="GO" id="GO:0010945">
    <property type="term" value="F:coenzyme A diphosphatase activity"/>
    <property type="evidence" value="ECO:0007669"/>
    <property type="project" value="InterPro"/>
</dbReference>
<dbReference type="GO" id="GO:0019915">
    <property type="term" value="P:lipid storage"/>
    <property type="evidence" value="ECO:0007669"/>
    <property type="project" value="InterPro"/>
</dbReference>
<dbReference type="Pfam" id="PF10261">
    <property type="entry name" value="FIT"/>
    <property type="match status" value="1"/>
</dbReference>
<keyword evidence="5 6" id="KW-0472">Membrane</keyword>
<feature type="transmembrane region" description="Helical" evidence="6">
    <location>
        <begin position="34"/>
        <end position="55"/>
    </location>
</feature>
<keyword evidence="4 6" id="KW-1133">Transmembrane helix</keyword>
<keyword evidence="2 6" id="KW-0812">Transmembrane</keyword>
<comment type="caution">
    <text evidence="7">The sequence shown here is derived from an EMBL/GenBank/DDBJ whole genome shotgun (WGS) entry which is preliminary data.</text>
</comment>
<protein>
    <submittedName>
        <fullName evidence="7">Fat storage-inducing transmembrane protein 2</fullName>
    </submittedName>
</protein>
<dbReference type="EMBL" id="JAOTOJ010000003">
    <property type="protein sequence ID" value="KAK9404765.1"/>
    <property type="molecule type" value="Genomic_DNA"/>
</dbReference>
<evidence type="ECO:0000256" key="4">
    <source>
        <dbReference type="ARBA" id="ARBA00022989"/>
    </source>
</evidence>
<keyword evidence="3" id="KW-0256">Endoplasmic reticulum</keyword>
<proteinExistence type="predicted"/>
<keyword evidence="8" id="KW-1185">Reference proteome</keyword>
<dbReference type="GO" id="GO:0008654">
    <property type="term" value="P:phospholipid biosynthetic process"/>
    <property type="evidence" value="ECO:0007669"/>
    <property type="project" value="TreeGrafter"/>
</dbReference>
<evidence type="ECO:0000313" key="7">
    <source>
        <dbReference type="EMBL" id="KAK9404765.1"/>
    </source>
</evidence>
<evidence type="ECO:0000256" key="3">
    <source>
        <dbReference type="ARBA" id="ARBA00022824"/>
    </source>
</evidence>
<dbReference type="PANTHER" id="PTHR23129">
    <property type="entry name" value="ACYL-COENZYME A DIPHOSPHATASE FITM2"/>
    <property type="match status" value="1"/>
</dbReference>
<sequence length="80" mass="9295">MMPWALMSFMVIGSLIKELMPLTPTYLSNKRNVLNVYFVKFAWAWTFSLLLPFVSLTNYNVLQNILPVLVRLFSLLVVLN</sequence>
<dbReference type="InterPro" id="IPR019388">
    <property type="entry name" value="FIT"/>
</dbReference>
<organism evidence="7 8">
    <name type="scientific">Crotalus adamanteus</name>
    <name type="common">Eastern diamondback rattlesnake</name>
    <dbReference type="NCBI Taxonomy" id="8729"/>
    <lineage>
        <taxon>Eukaryota</taxon>
        <taxon>Metazoa</taxon>
        <taxon>Chordata</taxon>
        <taxon>Craniata</taxon>
        <taxon>Vertebrata</taxon>
        <taxon>Euteleostomi</taxon>
        <taxon>Lepidosauria</taxon>
        <taxon>Squamata</taxon>
        <taxon>Bifurcata</taxon>
        <taxon>Unidentata</taxon>
        <taxon>Episquamata</taxon>
        <taxon>Toxicofera</taxon>
        <taxon>Serpentes</taxon>
        <taxon>Colubroidea</taxon>
        <taxon>Viperidae</taxon>
        <taxon>Crotalinae</taxon>
        <taxon>Crotalus</taxon>
    </lineage>
</organism>
<evidence type="ECO:0000256" key="6">
    <source>
        <dbReference type="SAM" id="Phobius"/>
    </source>
</evidence>
<dbReference type="GO" id="GO:0005789">
    <property type="term" value="C:endoplasmic reticulum membrane"/>
    <property type="evidence" value="ECO:0007669"/>
    <property type="project" value="UniProtKB-SubCell"/>
</dbReference>
<dbReference type="AlphaFoldDB" id="A0AAW1BRH4"/>
<accession>A0AAW1BRH4</accession>
<dbReference type="Proteomes" id="UP001474421">
    <property type="component" value="Unassembled WGS sequence"/>
</dbReference>
<evidence type="ECO:0000313" key="8">
    <source>
        <dbReference type="Proteomes" id="UP001474421"/>
    </source>
</evidence>
<name>A0AAW1BRH4_CROAD</name>